<dbReference type="PANTHER" id="PTHR44942">
    <property type="entry name" value="METHYLTRANSF_11 DOMAIN-CONTAINING PROTEIN"/>
    <property type="match status" value="1"/>
</dbReference>
<comment type="similarity">
    <text evidence="1">Belongs to the methyltransferase superfamily.</text>
</comment>
<feature type="domain" description="Methyltransferase type 11" evidence="4">
    <location>
        <begin position="44"/>
        <end position="132"/>
    </location>
</feature>
<accession>A0A1H5PGC8</accession>
<evidence type="ECO:0000259" key="4">
    <source>
        <dbReference type="Pfam" id="PF08241"/>
    </source>
</evidence>
<keyword evidence="6" id="KW-1185">Reference proteome</keyword>
<dbReference type="GO" id="GO:0032259">
    <property type="term" value="P:methylation"/>
    <property type="evidence" value="ECO:0007669"/>
    <property type="project" value="UniProtKB-KW"/>
</dbReference>
<dbReference type="GO" id="GO:0008757">
    <property type="term" value="F:S-adenosylmethionine-dependent methyltransferase activity"/>
    <property type="evidence" value="ECO:0007669"/>
    <property type="project" value="InterPro"/>
</dbReference>
<dbReference type="RefSeq" id="WP_069110037.1">
    <property type="nucleotide sequence ID" value="NZ_FNUC01000004.1"/>
</dbReference>
<evidence type="ECO:0000256" key="1">
    <source>
        <dbReference type="ARBA" id="ARBA00008361"/>
    </source>
</evidence>
<sequence>MTTDEFQLRASSFGGVADVYERARPGYPDDAVRWLTGERPARVLDLGAGTGKLTRSLVAAGHAVVAVDPSEPMLTQLRTALPDVDARAGTAERLPLDDASVDVVTAGQAYHWFDPATALPEIARVLRPGGRLGLVWNLRDDSVGWVDELWSMFGDHEGRRADDPQVVPPFGPFEQRTFVHEQRLDRDGLLGLIASRSYVAILAAPEREALLGRVGALYDRVAGPDGVVLPYRTHCYRSTRA</sequence>
<dbReference type="Proteomes" id="UP000181980">
    <property type="component" value="Unassembled WGS sequence"/>
</dbReference>
<dbReference type="CDD" id="cd02440">
    <property type="entry name" value="AdoMet_MTases"/>
    <property type="match status" value="1"/>
</dbReference>
<dbReference type="InterPro" id="IPR029063">
    <property type="entry name" value="SAM-dependent_MTases_sf"/>
</dbReference>
<organism evidence="5 6">
    <name type="scientific">Jiangella alba</name>
    <dbReference type="NCBI Taxonomy" id="561176"/>
    <lineage>
        <taxon>Bacteria</taxon>
        <taxon>Bacillati</taxon>
        <taxon>Actinomycetota</taxon>
        <taxon>Actinomycetes</taxon>
        <taxon>Jiangellales</taxon>
        <taxon>Jiangellaceae</taxon>
        <taxon>Jiangella</taxon>
    </lineage>
</organism>
<dbReference type="InterPro" id="IPR051052">
    <property type="entry name" value="Diverse_substrate_MTase"/>
</dbReference>
<keyword evidence="2 5" id="KW-0489">Methyltransferase</keyword>
<dbReference type="Pfam" id="PF08241">
    <property type="entry name" value="Methyltransf_11"/>
    <property type="match status" value="1"/>
</dbReference>
<dbReference type="AlphaFoldDB" id="A0A1H5PGC8"/>
<dbReference type="PANTHER" id="PTHR44942:SF4">
    <property type="entry name" value="METHYLTRANSFERASE TYPE 11 DOMAIN-CONTAINING PROTEIN"/>
    <property type="match status" value="1"/>
</dbReference>
<gene>
    <name evidence="5" type="ORF">SAMN04488561_4315</name>
</gene>
<dbReference type="InterPro" id="IPR013216">
    <property type="entry name" value="Methyltransf_11"/>
</dbReference>
<evidence type="ECO:0000256" key="3">
    <source>
        <dbReference type="ARBA" id="ARBA00022679"/>
    </source>
</evidence>
<evidence type="ECO:0000313" key="6">
    <source>
        <dbReference type="Proteomes" id="UP000181980"/>
    </source>
</evidence>
<dbReference type="STRING" id="561176.SAMN04488561_4315"/>
<evidence type="ECO:0000313" key="5">
    <source>
        <dbReference type="EMBL" id="SEF12933.1"/>
    </source>
</evidence>
<dbReference type="EMBL" id="FNUC01000004">
    <property type="protein sequence ID" value="SEF12933.1"/>
    <property type="molecule type" value="Genomic_DNA"/>
</dbReference>
<name>A0A1H5PGC8_9ACTN</name>
<protein>
    <submittedName>
        <fullName evidence="5">Methyltransferase domain-containing protein</fullName>
    </submittedName>
</protein>
<reference evidence="6" key="1">
    <citation type="submission" date="2016-10" db="EMBL/GenBank/DDBJ databases">
        <authorList>
            <person name="Varghese N."/>
            <person name="Submissions S."/>
        </authorList>
    </citation>
    <scope>NUCLEOTIDE SEQUENCE [LARGE SCALE GENOMIC DNA]</scope>
    <source>
        <strain evidence="6">DSM 45237</strain>
    </source>
</reference>
<evidence type="ECO:0000256" key="2">
    <source>
        <dbReference type="ARBA" id="ARBA00022603"/>
    </source>
</evidence>
<dbReference type="Gene3D" id="3.40.50.150">
    <property type="entry name" value="Vaccinia Virus protein VP39"/>
    <property type="match status" value="1"/>
</dbReference>
<proteinExistence type="inferred from homology"/>
<dbReference type="SUPFAM" id="SSF53335">
    <property type="entry name" value="S-adenosyl-L-methionine-dependent methyltransferases"/>
    <property type="match status" value="1"/>
</dbReference>
<keyword evidence="3 5" id="KW-0808">Transferase</keyword>